<accession>A0A2V5HUH6</accession>
<dbReference type="EMBL" id="KZ825184">
    <property type="protein sequence ID" value="PYI15557.1"/>
    <property type="molecule type" value="Genomic_DNA"/>
</dbReference>
<dbReference type="Proteomes" id="UP000249829">
    <property type="component" value="Unassembled WGS sequence"/>
</dbReference>
<gene>
    <name evidence="1" type="ORF">BO99DRAFT_249684</name>
</gene>
<sequence>MSLRLFLRLFEAPRRPAISPEPLHYLCNNTHRLLLFSPPGATLSPLPLLPPGSTSRRSLLAVLDAFILGINARGRVEGNPTNEELTAQSDRRLEGNGCRPLVHSRRIYLRSQETRDKSRSPKHYLLYCMYLVEWAPRGRKNGSNNKQQACLKQPSTCKLPCSSQFYSFVA</sequence>
<proteinExistence type="predicted"/>
<reference evidence="1" key="1">
    <citation type="submission" date="2018-02" db="EMBL/GenBank/DDBJ databases">
        <title>The genomes of Aspergillus section Nigri reveals drivers in fungal speciation.</title>
        <authorList>
            <consortium name="DOE Joint Genome Institute"/>
            <person name="Vesth T.C."/>
            <person name="Nybo J."/>
            <person name="Theobald S."/>
            <person name="Brandl J."/>
            <person name="Frisvad J.C."/>
            <person name="Nielsen K.F."/>
            <person name="Lyhne E.K."/>
            <person name="Kogle M.E."/>
            <person name="Kuo A."/>
            <person name="Riley R."/>
            <person name="Clum A."/>
            <person name="Nolan M."/>
            <person name="Lipzen A."/>
            <person name="Salamov A."/>
            <person name="Henrissat B."/>
            <person name="Wiebenga A."/>
            <person name="De vries R.P."/>
            <person name="Grigoriev I.V."/>
            <person name="Mortensen U.H."/>
            <person name="Andersen M.R."/>
            <person name="Baker S.E."/>
        </authorList>
    </citation>
    <scope>NUCLEOTIDE SEQUENCE [LARGE SCALE GENOMIC DNA]</scope>
    <source>
        <strain evidence="1">CBS 115571</strain>
    </source>
</reference>
<name>A0A2V5HUH6_ASPV1</name>
<evidence type="ECO:0000313" key="1">
    <source>
        <dbReference type="EMBL" id="PYI15557.1"/>
    </source>
</evidence>
<organism evidence="1 2">
    <name type="scientific">Aspergillus violaceofuscus (strain CBS 115571)</name>
    <dbReference type="NCBI Taxonomy" id="1450538"/>
    <lineage>
        <taxon>Eukaryota</taxon>
        <taxon>Fungi</taxon>
        <taxon>Dikarya</taxon>
        <taxon>Ascomycota</taxon>
        <taxon>Pezizomycotina</taxon>
        <taxon>Eurotiomycetes</taxon>
        <taxon>Eurotiomycetidae</taxon>
        <taxon>Eurotiales</taxon>
        <taxon>Aspergillaceae</taxon>
        <taxon>Aspergillus</taxon>
    </lineage>
</organism>
<keyword evidence="2" id="KW-1185">Reference proteome</keyword>
<protein>
    <submittedName>
        <fullName evidence="1">Uncharacterized protein</fullName>
    </submittedName>
</protein>
<dbReference type="AlphaFoldDB" id="A0A2V5HUH6"/>
<evidence type="ECO:0000313" key="2">
    <source>
        <dbReference type="Proteomes" id="UP000249829"/>
    </source>
</evidence>